<dbReference type="GO" id="GO:0016020">
    <property type="term" value="C:membrane"/>
    <property type="evidence" value="ECO:0007669"/>
    <property type="project" value="InterPro"/>
</dbReference>
<name>X6M0E4_RETFI</name>
<protein>
    <submittedName>
        <fullName evidence="4">Ras family small GTPase</fullName>
    </submittedName>
</protein>
<keyword evidence="1" id="KW-0547">Nucleotide-binding</keyword>
<gene>
    <name evidence="4" type="ORF">RFI_30972</name>
</gene>
<dbReference type="Pfam" id="PF00071">
    <property type="entry name" value="Ras"/>
    <property type="match status" value="1"/>
</dbReference>
<dbReference type="InterPro" id="IPR001806">
    <property type="entry name" value="Small_GTPase"/>
</dbReference>
<organism evidence="4 5">
    <name type="scientific">Reticulomyxa filosa</name>
    <dbReference type="NCBI Taxonomy" id="46433"/>
    <lineage>
        <taxon>Eukaryota</taxon>
        <taxon>Sar</taxon>
        <taxon>Rhizaria</taxon>
        <taxon>Retaria</taxon>
        <taxon>Foraminifera</taxon>
        <taxon>Monothalamids</taxon>
        <taxon>Reticulomyxidae</taxon>
        <taxon>Reticulomyxa</taxon>
    </lineage>
</organism>
<dbReference type="PROSITE" id="PS51419">
    <property type="entry name" value="RAB"/>
    <property type="match status" value="1"/>
</dbReference>
<dbReference type="AlphaFoldDB" id="X6M0E4"/>
<accession>X6M0E4</accession>
<dbReference type="Proteomes" id="UP000023152">
    <property type="component" value="Unassembled WGS sequence"/>
</dbReference>
<dbReference type="SUPFAM" id="SSF52540">
    <property type="entry name" value="P-loop containing nucleoside triphosphate hydrolases"/>
    <property type="match status" value="1"/>
</dbReference>
<keyword evidence="3" id="KW-0472">Membrane</keyword>
<feature type="transmembrane region" description="Helical" evidence="3">
    <location>
        <begin position="180"/>
        <end position="198"/>
    </location>
</feature>
<evidence type="ECO:0000256" key="1">
    <source>
        <dbReference type="ARBA" id="ARBA00022741"/>
    </source>
</evidence>
<reference evidence="4 5" key="1">
    <citation type="journal article" date="2013" name="Curr. Biol.">
        <title>The Genome of the Foraminiferan Reticulomyxa filosa.</title>
        <authorList>
            <person name="Glockner G."/>
            <person name="Hulsmann N."/>
            <person name="Schleicher M."/>
            <person name="Noegel A.A."/>
            <person name="Eichinger L."/>
            <person name="Gallinger C."/>
            <person name="Pawlowski J."/>
            <person name="Sierra R."/>
            <person name="Euteneuer U."/>
            <person name="Pillet L."/>
            <person name="Moustafa A."/>
            <person name="Platzer M."/>
            <person name="Groth M."/>
            <person name="Szafranski K."/>
            <person name="Schliwa M."/>
        </authorList>
    </citation>
    <scope>NUCLEOTIDE SEQUENCE [LARGE SCALE GENOMIC DNA]</scope>
</reference>
<keyword evidence="3" id="KW-0812">Transmembrane</keyword>
<keyword evidence="5" id="KW-1185">Reference proteome</keyword>
<keyword evidence="2" id="KW-0342">GTP-binding</keyword>
<evidence type="ECO:0000313" key="5">
    <source>
        <dbReference type="Proteomes" id="UP000023152"/>
    </source>
</evidence>
<evidence type="ECO:0000256" key="3">
    <source>
        <dbReference type="SAM" id="Phobius"/>
    </source>
</evidence>
<dbReference type="Gene3D" id="3.40.50.300">
    <property type="entry name" value="P-loop containing nucleotide triphosphate hydrolases"/>
    <property type="match status" value="1"/>
</dbReference>
<proteinExistence type="predicted"/>
<comment type="caution">
    <text evidence="4">The sequence shown here is derived from an EMBL/GenBank/DDBJ whole genome shotgun (WGS) entry which is preliminary data.</text>
</comment>
<evidence type="ECO:0000256" key="2">
    <source>
        <dbReference type="ARBA" id="ARBA00023134"/>
    </source>
</evidence>
<dbReference type="InterPro" id="IPR020849">
    <property type="entry name" value="Small_GTPase_Ras-type"/>
</dbReference>
<dbReference type="InterPro" id="IPR027417">
    <property type="entry name" value="P-loop_NTPase"/>
</dbReference>
<dbReference type="PANTHER" id="PTHR24070">
    <property type="entry name" value="RAS, DI-RAS, AND RHEB FAMILY MEMBERS OF SMALL GTPASE SUPERFAMILY"/>
    <property type="match status" value="1"/>
</dbReference>
<keyword evidence="3" id="KW-1133">Transmembrane helix</keyword>
<evidence type="ECO:0000313" key="4">
    <source>
        <dbReference type="EMBL" id="ETO06425.1"/>
    </source>
</evidence>
<dbReference type="PROSITE" id="PS51421">
    <property type="entry name" value="RAS"/>
    <property type="match status" value="1"/>
</dbReference>
<sequence>MKDKDGFVLVFSIIQHKSFDELRGFYESLCEVYDDKIPPFVLVGNKADLDNPEVLETNPEKYRREVTREEAIETAHKWGAIRFVMQSVQNKQTNNTNLIFFTLSFNRYIETSALTGQNHIMFFCLFVCFCRDTWNSLFNVLVYLLCDDQRYNNSQNPSRTYSTHKAEELVVSLHSVVRQLLVNLLSGILFSFLVFGHLTK</sequence>
<dbReference type="GO" id="GO:0007165">
    <property type="term" value="P:signal transduction"/>
    <property type="evidence" value="ECO:0007669"/>
    <property type="project" value="InterPro"/>
</dbReference>
<dbReference type="OrthoDB" id="265044at2759"/>
<dbReference type="SMART" id="SM00173">
    <property type="entry name" value="RAS"/>
    <property type="match status" value="1"/>
</dbReference>
<dbReference type="GO" id="GO:0005525">
    <property type="term" value="F:GTP binding"/>
    <property type="evidence" value="ECO:0007669"/>
    <property type="project" value="UniProtKB-KW"/>
</dbReference>
<dbReference type="GO" id="GO:0003924">
    <property type="term" value="F:GTPase activity"/>
    <property type="evidence" value="ECO:0007669"/>
    <property type="project" value="InterPro"/>
</dbReference>
<dbReference type="EMBL" id="ASPP01027153">
    <property type="protein sequence ID" value="ETO06425.1"/>
    <property type="molecule type" value="Genomic_DNA"/>
</dbReference>